<organism evidence="2 3">
    <name type="scientific">Candidatus Faeciplasma avium</name>
    <dbReference type="NCBI Taxonomy" id="2840798"/>
    <lineage>
        <taxon>Bacteria</taxon>
        <taxon>Bacillati</taxon>
        <taxon>Bacillota</taxon>
        <taxon>Clostridia</taxon>
        <taxon>Eubacteriales</taxon>
        <taxon>Oscillospiraceae</taxon>
        <taxon>Oscillospiraceae incertae sedis</taxon>
        <taxon>Candidatus Faeciplasma</taxon>
    </lineage>
</organism>
<evidence type="ECO:0000259" key="1">
    <source>
        <dbReference type="Pfam" id="PF02464"/>
    </source>
</evidence>
<sequence length="192" mass="20159">MEIDVKSSLDLSRASLIPTDWDLSPEALSLAIGSLSCELVKRLGELKIKLSCAESCTGGLLASYVTSVPGASAVFELGAVTYSERMKSELLGIPGQLIEDYNVVSDTVAMAMAIGVRLLAGADIGIGITGIAGPDGGSAERPVGTVFVSINYNNQSFTENLRLYELGSLTREQCRLLTVAYAVKAALIILKG</sequence>
<reference evidence="2" key="1">
    <citation type="submission" date="2020-10" db="EMBL/GenBank/DDBJ databases">
        <authorList>
            <person name="Gilroy R."/>
        </authorList>
    </citation>
    <scope>NUCLEOTIDE SEQUENCE</scope>
    <source>
        <strain evidence="2">1370</strain>
    </source>
</reference>
<name>A0A9D1NP17_9FIRM</name>
<dbReference type="EMBL" id="DVOL01000007">
    <property type="protein sequence ID" value="HIV10172.1"/>
    <property type="molecule type" value="Genomic_DNA"/>
</dbReference>
<reference evidence="2" key="2">
    <citation type="journal article" date="2021" name="PeerJ">
        <title>Extensive microbial diversity within the chicken gut microbiome revealed by metagenomics and culture.</title>
        <authorList>
            <person name="Gilroy R."/>
            <person name="Ravi A."/>
            <person name="Getino M."/>
            <person name="Pursley I."/>
            <person name="Horton D.L."/>
            <person name="Alikhan N.F."/>
            <person name="Baker D."/>
            <person name="Gharbi K."/>
            <person name="Hall N."/>
            <person name="Watson M."/>
            <person name="Adriaenssens E.M."/>
            <person name="Foster-Nyarko E."/>
            <person name="Jarju S."/>
            <person name="Secka A."/>
            <person name="Antonio M."/>
            <person name="Oren A."/>
            <person name="Chaudhuri R.R."/>
            <person name="La Ragione R."/>
            <person name="Hildebrand F."/>
            <person name="Pallen M.J."/>
        </authorList>
    </citation>
    <scope>NUCLEOTIDE SEQUENCE</scope>
    <source>
        <strain evidence="2">1370</strain>
    </source>
</reference>
<dbReference type="Pfam" id="PF02464">
    <property type="entry name" value="CinA"/>
    <property type="match status" value="1"/>
</dbReference>
<proteinExistence type="predicted"/>
<dbReference type="InterPro" id="IPR036653">
    <property type="entry name" value="CinA-like_C"/>
</dbReference>
<evidence type="ECO:0000313" key="3">
    <source>
        <dbReference type="Proteomes" id="UP000823960"/>
    </source>
</evidence>
<dbReference type="NCBIfam" id="TIGR00199">
    <property type="entry name" value="PncC_domain"/>
    <property type="match status" value="1"/>
</dbReference>
<evidence type="ECO:0000313" key="2">
    <source>
        <dbReference type="EMBL" id="HIV10172.1"/>
    </source>
</evidence>
<dbReference type="AlphaFoldDB" id="A0A9D1NP17"/>
<gene>
    <name evidence="2" type="ORF">IAD28_00535</name>
</gene>
<accession>A0A9D1NP17</accession>
<dbReference type="Gene3D" id="3.90.950.20">
    <property type="entry name" value="CinA-like"/>
    <property type="match status" value="1"/>
</dbReference>
<feature type="domain" description="CinA C-terminal" evidence="1">
    <location>
        <begin position="36"/>
        <end position="185"/>
    </location>
</feature>
<dbReference type="SUPFAM" id="SSF142433">
    <property type="entry name" value="CinA-like"/>
    <property type="match status" value="1"/>
</dbReference>
<comment type="caution">
    <text evidence="2">The sequence shown here is derived from an EMBL/GenBank/DDBJ whole genome shotgun (WGS) entry which is preliminary data.</text>
</comment>
<protein>
    <submittedName>
        <fullName evidence="2">Nicotinamide-nucleotide amidohydrolase family protein</fullName>
    </submittedName>
</protein>
<dbReference type="InterPro" id="IPR008136">
    <property type="entry name" value="CinA_C"/>
</dbReference>
<dbReference type="Proteomes" id="UP000823960">
    <property type="component" value="Unassembled WGS sequence"/>
</dbReference>